<evidence type="ECO:0000313" key="13">
    <source>
        <dbReference type="EMBL" id="MCX2563945.1"/>
    </source>
</evidence>
<dbReference type="NCBIfam" id="TIGR02027">
    <property type="entry name" value="rpoA"/>
    <property type="match status" value="1"/>
</dbReference>
<evidence type="ECO:0000313" key="14">
    <source>
        <dbReference type="Proteomes" id="UP001301152"/>
    </source>
</evidence>
<dbReference type="SUPFAM" id="SSF55257">
    <property type="entry name" value="RBP11-like subunits of RNA polymerase"/>
    <property type="match status" value="1"/>
</dbReference>
<dbReference type="Pfam" id="PF01000">
    <property type="entry name" value="RNA_pol_A_bac"/>
    <property type="match status" value="1"/>
</dbReference>
<comment type="similarity">
    <text evidence="1 11">Belongs to the RNA polymerase alpha chain family.</text>
</comment>
<organism evidence="13 14">
    <name type="scientific">Acetobacter thailandicus</name>
    <dbReference type="NCBI Taxonomy" id="1502842"/>
    <lineage>
        <taxon>Bacteria</taxon>
        <taxon>Pseudomonadati</taxon>
        <taxon>Pseudomonadota</taxon>
        <taxon>Alphaproteobacteria</taxon>
        <taxon>Acetobacterales</taxon>
        <taxon>Acetobacteraceae</taxon>
        <taxon>Acetobacter</taxon>
    </lineage>
</organism>
<dbReference type="SUPFAM" id="SSF56553">
    <property type="entry name" value="Insert subdomain of RNA polymerase alpha subunit"/>
    <property type="match status" value="1"/>
</dbReference>
<evidence type="ECO:0000256" key="8">
    <source>
        <dbReference type="ARBA" id="ARBA00032524"/>
    </source>
</evidence>
<dbReference type="InterPro" id="IPR011773">
    <property type="entry name" value="DNA-dir_RpoA"/>
</dbReference>
<comment type="domain">
    <text evidence="11">The N-terminal domain is essential for RNAP assembly and basal transcription, whereas the C-terminal domain is involved in interaction with transcriptional regulators and with upstream promoter elements.</text>
</comment>
<dbReference type="SMART" id="SM00662">
    <property type="entry name" value="RPOLD"/>
    <property type="match status" value="1"/>
</dbReference>
<dbReference type="Gene3D" id="2.170.120.12">
    <property type="entry name" value="DNA-directed RNA polymerase, insert domain"/>
    <property type="match status" value="1"/>
</dbReference>
<evidence type="ECO:0000256" key="3">
    <source>
        <dbReference type="ARBA" id="ARBA00015972"/>
    </source>
</evidence>
<evidence type="ECO:0000256" key="6">
    <source>
        <dbReference type="ARBA" id="ARBA00022695"/>
    </source>
</evidence>
<dbReference type="InterPro" id="IPR011262">
    <property type="entry name" value="DNA-dir_RNA_pol_insert"/>
</dbReference>
<dbReference type="GO" id="GO:0003899">
    <property type="term" value="F:DNA-directed RNA polymerase activity"/>
    <property type="evidence" value="ECO:0007669"/>
    <property type="project" value="UniProtKB-EC"/>
</dbReference>
<dbReference type="NCBIfam" id="NF003513">
    <property type="entry name" value="PRK05182.1-2"/>
    <property type="match status" value="1"/>
</dbReference>
<dbReference type="InterPro" id="IPR011263">
    <property type="entry name" value="DNA-dir_RNA_pol_RpoA/D/Rpb3"/>
</dbReference>
<comment type="subunit">
    <text evidence="11">Homodimer. The RNAP catalytic core consists of 2 alpha, 1 beta, 1 beta' and 1 omega subunit. When a sigma factor is associated with the core the holoenzyme is formed, which can initiate transcription.</text>
</comment>
<dbReference type="InterPro" id="IPR036603">
    <property type="entry name" value="RBP11-like"/>
</dbReference>
<gene>
    <name evidence="11" type="primary">rpoA</name>
    <name evidence="13" type="ORF">OQ497_08245</name>
</gene>
<dbReference type="EMBL" id="JAPIUZ010000003">
    <property type="protein sequence ID" value="MCX2563945.1"/>
    <property type="molecule type" value="Genomic_DNA"/>
</dbReference>
<feature type="region of interest" description="Alpha N-terminal domain (alpha-NTD)" evidence="11">
    <location>
        <begin position="1"/>
        <end position="235"/>
    </location>
</feature>
<keyword evidence="4 11" id="KW-0240">DNA-directed RNA polymerase</keyword>
<dbReference type="EC" id="2.7.7.6" evidence="2 11"/>
<evidence type="ECO:0000256" key="2">
    <source>
        <dbReference type="ARBA" id="ARBA00012418"/>
    </source>
</evidence>
<comment type="function">
    <text evidence="11">DNA-dependent RNA polymerase catalyzes the transcription of DNA into RNA using the four ribonucleoside triphosphates as substrates.</text>
</comment>
<name>A0ABT3QFB8_9PROT</name>
<comment type="catalytic activity">
    <reaction evidence="10 11">
        <text>RNA(n) + a ribonucleoside 5'-triphosphate = RNA(n+1) + diphosphate</text>
        <dbReference type="Rhea" id="RHEA:21248"/>
        <dbReference type="Rhea" id="RHEA-COMP:14527"/>
        <dbReference type="Rhea" id="RHEA-COMP:17342"/>
        <dbReference type="ChEBI" id="CHEBI:33019"/>
        <dbReference type="ChEBI" id="CHEBI:61557"/>
        <dbReference type="ChEBI" id="CHEBI:140395"/>
        <dbReference type="EC" id="2.7.7.6"/>
    </reaction>
</comment>
<keyword evidence="5 11" id="KW-0808">Transferase</keyword>
<proteinExistence type="inferred from homology"/>
<feature type="domain" description="DNA-directed RNA polymerase RpoA/D/Rpb3-type" evidence="12">
    <location>
        <begin position="27"/>
        <end position="234"/>
    </location>
</feature>
<dbReference type="InterPro" id="IPR011260">
    <property type="entry name" value="RNAP_asu_C"/>
</dbReference>
<dbReference type="CDD" id="cd06928">
    <property type="entry name" value="RNAP_alpha_NTD"/>
    <property type="match status" value="1"/>
</dbReference>
<dbReference type="Proteomes" id="UP001301152">
    <property type="component" value="Unassembled WGS sequence"/>
</dbReference>
<keyword evidence="14" id="KW-1185">Reference proteome</keyword>
<evidence type="ECO:0000256" key="1">
    <source>
        <dbReference type="ARBA" id="ARBA00007123"/>
    </source>
</evidence>
<evidence type="ECO:0000259" key="12">
    <source>
        <dbReference type="SMART" id="SM00662"/>
    </source>
</evidence>
<dbReference type="Gene3D" id="1.10.150.20">
    <property type="entry name" value="5' to 3' exonuclease, C-terminal subdomain"/>
    <property type="match status" value="1"/>
</dbReference>
<dbReference type="Gene3D" id="3.30.1360.10">
    <property type="entry name" value="RNA polymerase, RBP11-like subunit"/>
    <property type="match status" value="1"/>
</dbReference>
<dbReference type="RefSeq" id="WP_086554376.1">
    <property type="nucleotide sequence ID" value="NZ_JAERKX010000003.1"/>
</dbReference>
<dbReference type="InterPro" id="IPR036643">
    <property type="entry name" value="RNApol_insert_sf"/>
</dbReference>
<dbReference type="NCBIfam" id="NF003519">
    <property type="entry name" value="PRK05182.2-5"/>
    <property type="match status" value="1"/>
</dbReference>
<keyword evidence="7 11" id="KW-0804">Transcription</keyword>
<reference evidence="13 14" key="1">
    <citation type="submission" date="2022-11" db="EMBL/GenBank/DDBJ databases">
        <title>Genome sequencing of Acetobacter type strain.</title>
        <authorList>
            <person name="Heo J."/>
            <person name="Lee D."/>
            <person name="Han B.-H."/>
            <person name="Hong S.-B."/>
            <person name="Kwon S.-W."/>
        </authorList>
    </citation>
    <scope>NUCLEOTIDE SEQUENCE [LARGE SCALE GENOMIC DNA]</scope>
    <source>
        <strain evidence="13 14">KACC 21253</strain>
    </source>
</reference>
<evidence type="ECO:0000256" key="11">
    <source>
        <dbReference type="HAMAP-Rule" id="MF_00059"/>
    </source>
</evidence>
<evidence type="ECO:0000256" key="5">
    <source>
        <dbReference type="ARBA" id="ARBA00022679"/>
    </source>
</evidence>
<sequence>MVLQKNWQSLIKPEKLEVEPGVEPARIATVVAEPLERGFGMTLGNALRRVLLSSLQGAAVTGIQIDGVLHEFSSVAGVREDVTDIVLNIKQLALRMHGEGPKRMVLTATGPGEVRASQIQTGHDIEIMNPDLVICTLDEGVKLGMQFLVGMGKGYVPAAANRPEDAPIGLIPVDAIYSPVKRVSYKVEPTRVGQVTDFDKLLLTVETNGAISPEDSVALAARILQDQLQLFINFDEPRRVQPEEPQDDLPFNRNLLRKVDELELSVRSANCLKNDNIIYIGDLVQKSEQEMLRTPNFGRKSLNEIKEVLTSMGLSLGMNVPAWPPENIEDMAKRLDESF</sequence>
<dbReference type="SUPFAM" id="SSF47789">
    <property type="entry name" value="C-terminal domain of RNA polymerase alpha subunit"/>
    <property type="match status" value="1"/>
</dbReference>
<accession>A0ABT3QFB8</accession>
<keyword evidence="6 11" id="KW-0548">Nucleotidyltransferase</keyword>
<dbReference type="HAMAP" id="MF_00059">
    <property type="entry name" value="RNApol_bact_RpoA"/>
    <property type="match status" value="1"/>
</dbReference>
<evidence type="ECO:0000256" key="10">
    <source>
        <dbReference type="ARBA" id="ARBA00048552"/>
    </source>
</evidence>
<dbReference type="Pfam" id="PF01193">
    <property type="entry name" value="RNA_pol_L"/>
    <property type="match status" value="1"/>
</dbReference>
<dbReference type="Pfam" id="PF03118">
    <property type="entry name" value="RNA_pol_A_CTD"/>
    <property type="match status" value="1"/>
</dbReference>
<dbReference type="GO" id="GO:0000428">
    <property type="term" value="C:DNA-directed RNA polymerase complex"/>
    <property type="evidence" value="ECO:0007669"/>
    <property type="project" value="UniProtKB-KW"/>
</dbReference>
<evidence type="ECO:0000256" key="9">
    <source>
        <dbReference type="ARBA" id="ARBA00033070"/>
    </source>
</evidence>
<comment type="caution">
    <text evidence="13">The sequence shown here is derived from an EMBL/GenBank/DDBJ whole genome shotgun (WGS) entry which is preliminary data.</text>
</comment>
<feature type="region of interest" description="Alpha C-terminal domain (alpha-CTD)" evidence="11">
    <location>
        <begin position="251"/>
        <end position="339"/>
    </location>
</feature>
<evidence type="ECO:0000256" key="4">
    <source>
        <dbReference type="ARBA" id="ARBA00022478"/>
    </source>
</evidence>
<evidence type="ECO:0000256" key="7">
    <source>
        <dbReference type="ARBA" id="ARBA00023163"/>
    </source>
</evidence>
<protein>
    <recommendedName>
        <fullName evidence="3 11">DNA-directed RNA polymerase subunit alpha</fullName>
        <shortName evidence="11">RNAP subunit alpha</shortName>
        <ecNumber evidence="2 11">2.7.7.6</ecNumber>
    </recommendedName>
    <alternativeName>
        <fullName evidence="9 11">RNA polymerase subunit alpha</fullName>
    </alternativeName>
    <alternativeName>
        <fullName evidence="8 11">Transcriptase subunit alpha</fullName>
    </alternativeName>
</protein>